<accession>A0ABW1PLG5</accession>
<evidence type="ECO:0000259" key="5">
    <source>
        <dbReference type="PROSITE" id="PS51296"/>
    </source>
</evidence>
<dbReference type="CDD" id="cd03477">
    <property type="entry name" value="Rieske_YhfW_C"/>
    <property type="match status" value="1"/>
</dbReference>
<organism evidence="6 7">
    <name type="scientific">Flavobacterium qiangtangense</name>
    <dbReference type="NCBI Taxonomy" id="1442595"/>
    <lineage>
        <taxon>Bacteria</taxon>
        <taxon>Pseudomonadati</taxon>
        <taxon>Bacteroidota</taxon>
        <taxon>Flavobacteriia</taxon>
        <taxon>Flavobacteriales</taxon>
        <taxon>Flavobacteriaceae</taxon>
        <taxon>Flavobacterium</taxon>
    </lineage>
</organism>
<evidence type="ECO:0000256" key="4">
    <source>
        <dbReference type="ARBA" id="ARBA00023014"/>
    </source>
</evidence>
<proteinExistence type="predicted"/>
<dbReference type="InterPro" id="IPR038010">
    <property type="entry name" value="YhfW_C"/>
</dbReference>
<feature type="domain" description="Rieske" evidence="5">
    <location>
        <begin position="438"/>
        <end position="526"/>
    </location>
</feature>
<evidence type="ECO:0000313" key="6">
    <source>
        <dbReference type="EMBL" id="MFC6096399.1"/>
    </source>
</evidence>
<evidence type="ECO:0000256" key="2">
    <source>
        <dbReference type="ARBA" id="ARBA00022723"/>
    </source>
</evidence>
<reference evidence="7" key="1">
    <citation type="journal article" date="2019" name="Int. J. Syst. Evol. Microbiol.">
        <title>The Global Catalogue of Microorganisms (GCM) 10K type strain sequencing project: providing services to taxonomists for standard genome sequencing and annotation.</title>
        <authorList>
            <consortium name="The Broad Institute Genomics Platform"/>
            <consortium name="The Broad Institute Genome Sequencing Center for Infectious Disease"/>
            <person name="Wu L."/>
            <person name="Ma J."/>
        </authorList>
    </citation>
    <scope>NUCLEOTIDE SEQUENCE [LARGE SCALE GENOMIC DNA]</scope>
    <source>
        <strain evidence="7">CCUG 49679</strain>
    </source>
</reference>
<dbReference type="EMBL" id="JBHSQB010000005">
    <property type="protein sequence ID" value="MFC6096399.1"/>
    <property type="molecule type" value="Genomic_DNA"/>
</dbReference>
<dbReference type="SUPFAM" id="SSF50022">
    <property type="entry name" value="ISP domain"/>
    <property type="match status" value="1"/>
</dbReference>
<dbReference type="Proteomes" id="UP001596287">
    <property type="component" value="Unassembled WGS sequence"/>
</dbReference>
<dbReference type="SUPFAM" id="SSF51971">
    <property type="entry name" value="Nucleotide-binding domain"/>
    <property type="match status" value="1"/>
</dbReference>
<keyword evidence="1" id="KW-0001">2Fe-2S</keyword>
<gene>
    <name evidence="6" type="ORF">ACFPVY_07045</name>
</gene>
<dbReference type="InterPro" id="IPR036188">
    <property type="entry name" value="FAD/NAD-bd_sf"/>
</dbReference>
<keyword evidence="4" id="KW-0411">Iron-sulfur</keyword>
<dbReference type="Pfam" id="PF00355">
    <property type="entry name" value="Rieske"/>
    <property type="match status" value="1"/>
</dbReference>
<keyword evidence="3" id="KW-0408">Iron</keyword>
<protein>
    <submittedName>
        <fullName evidence="6">FAD-dependent oxidoreductase</fullName>
    </submittedName>
</protein>
<dbReference type="Gene3D" id="2.102.10.10">
    <property type="entry name" value="Rieske [2Fe-2S] iron-sulphur domain"/>
    <property type="match status" value="1"/>
</dbReference>
<evidence type="ECO:0000256" key="3">
    <source>
        <dbReference type="ARBA" id="ARBA00023004"/>
    </source>
</evidence>
<dbReference type="InterPro" id="IPR006076">
    <property type="entry name" value="FAD-dep_OxRdtase"/>
</dbReference>
<sequence>MNNPEKINEDKTSGVHNSYWMDSVEPLSFKKLSAEMATDVLVIGGGIGGLTTAYCLAKSGKKVILVEDGFLGSGETGRTTAQIAYALDDRYYDIESYFGLEKTKKVAQSHKEAIDFIERIVKEENIDCNFKRVNGYLFLDPSDKEENLDEEFEATQRLGLPTEMLYDIPDFIGEYREKCILFPGQGQFHIMKYLKGLADAFVKYGGEIYTESRASDIDKNGAKVNGFQVKANHIVVATNSPINDILTMHTKQWAYRTYVVAVKVPKGKLPYAMWWDTGNQESKWNAKPYHYVRLEPFDDENDLLISGGEDHKTGQADEENLPEEHRYASLLSWTKRHFPYFIEIVYKWSGQVMEPIDCLAFLGKNPGDENIYIITGDSGNGMTHCTIGGNLISDLINGKENLYEEIYNPSRMTFKAGVDFISEVGSMAYKMAKDWVNADINMPSELKAGEGAIMSKGLRKLAVYRDEAGKLHSCSAVCPHLGGVLQWNNDEKSFDCPLHGSRFTTDGTVINGPAISDLTKVDVRDE</sequence>
<comment type="caution">
    <text evidence="6">The sequence shown here is derived from an EMBL/GenBank/DDBJ whole genome shotgun (WGS) entry which is preliminary data.</text>
</comment>
<dbReference type="PROSITE" id="PS51296">
    <property type="entry name" value="RIESKE"/>
    <property type="match status" value="1"/>
</dbReference>
<keyword evidence="2" id="KW-0479">Metal-binding</keyword>
<keyword evidence="7" id="KW-1185">Reference proteome</keyword>
<dbReference type="PANTHER" id="PTHR13847:SF281">
    <property type="entry name" value="FAD DEPENDENT OXIDOREDUCTASE DOMAIN-CONTAINING PROTEIN"/>
    <property type="match status" value="1"/>
</dbReference>
<dbReference type="Gene3D" id="3.30.9.10">
    <property type="entry name" value="D-Amino Acid Oxidase, subunit A, domain 2"/>
    <property type="match status" value="1"/>
</dbReference>
<name>A0ABW1PLG5_9FLAO</name>
<dbReference type="PANTHER" id="PTHR13847">
    <property type="entry name" value="SARCOSINE DEHYDROGENASE-RELATED"/>
    <property type="match status" value="1"/>
</dbReference>
<dbReference type="PRINTS" id="PR00420">
    <property type="entry name" value="RNGMNOXGNASE"/>
</dbReference>
<dbReference type="Pfam" id="PF01266">
    <property type="entry name" value="DAO"/>
    <property type="match status" value="1"/>
</dbReference>
<dbReference type="Gene3D" id="3.50.50.60">
    <property type="entry name" value="FAD/NAD(P)-binding domain"/>
    <property type="match status" value="1"/>
</dbReference>
<evidence type="ECO:0000313" key="7">
    <source>
        <dbReference type="Proteomes" id="UP001596287"/>
    </source>
</evidence>
<dbReference type="InterPro" id="IPR036922">
    <property type="entry name" value="Rieske_2Fe-2S_sf"/>
</dbReference>
<dbReference type="InterPro" id="IPR017941">
    <property type="entry name" value="Rieske_2Fe-2S"/>
</dbReference>
<dbReference type="RefSeq" id="WP_379791266.1">
    <property type="nucleotide sequence ID" value="NZ_JBHSQB010000005.1"/>
</dbReference>
<evidence type="ECO:0000256" key="1">
    <source>
        <dbReference type="ARBA" id="ARBA00022714"/>
    </source>
</evidence>